<dbReference type="Proteomes" id="UP000060778">
    <property type="component" value="Chromosome"/>
</dbReference>
<sequence>MDIVGLLFWLLFLTVISEPLFSFQRLKAARMALLKRIEEKYGYRVITMIHRQERVGLFGVPFYKFIDIEDSEAIIRAIRTTPKDKPIMLILHTPGGMVLAAAQIAHALSQHPAKKVVVVPHYAMSGGTLIALAADEIWMDKAAALGPVDPQVPFEGTHIAAPSLVKVAKEKGKEASDKFLAYADIAEKALAEMYDFVLRLLKGKMEEEKAEAVAEELVMGKYTHDYPLFYEKVKELGLPVKGQVPPEVYELMELYPQAQTNRPGVEYLPFNLPTERGKERFQ</sequence>
<dbReference type="NCBIfam" id="NF047768">
    <property type="entry name" value="Clp_like_SDH"/>
    <property type="match status" value="1"/>
</dbReference>
<dbReference type="InterPro" id="IPR002825">
    <property type="entry name" value="Pept_S49_ser-pept_pro"/>
</dbReference>
<protein>
    <recommendedName>
        <fullName evidence="3">Serine protease</fullName>
    </recommendedName>
</protein>
<dbReference type="OrthoDB" id="146310at2157"/>
<evidence type="ECO:0008006" key="3">
    <source>
        <dbReference type="Google" id="ProtNLM"/>
    </source>
</evidence>
<evidence type="ECO:0000313" key="1">
    <source>
        <dbReference type="EMBL" id="ALU11754.1"/>
    </source>
</evidence>
<dbReference type="Gene3D" id="3.90.226.10">
    <property type="entry name" value="2-enoyl-CoA Hydratase, Chain A, domain 1"/>
    <property type="match status" value="1"/>
</dbReference>
<dbReference type="GO" id="GO:0016020">
    <property type="term" value="C:membrane"/>
    <property type="evidence" value="ECO:0007669"/>
    <property type="project" value="InterPro"/>
</dbReference>
<evidence type="ECO:0000313" key="2">
    <source>
        <dbReference type="Proteomes" id="UP000060778"/>
    </source>
</evidence>
<dbReference type="Pfam" id="PF01972">
    <property type="entry name" value="SDH_protease"/>
    <property type="match status" value="1"/>
</dbReference>
<keyword evidence="2" id="KW-1185">Reference proteome</keyword>
<gene>
    <name evidence="1" type="ORF">EYM_04400</name>
</gene>
<dbReference type="InterPro" id="IPR029045">
    <property type="entry name" value="ClpP/crotonase-like_dom_sf"/>
</dbReference>
<dbReference type="PANTHER" id="PTHR35984">
    <property type="entry name" value="PERIPLASMIC SERINE PROTEASE"/>
    <property type="match status" value="1"/>
</dbReference>
<accession>A0A0U3DWA0</accession>
<dbReference type="SUPFAM" id="SSF52096">
    <property type="entry name" value="ClpP/crotonase"/>
    <property type="match status" value="1"/>
</dbReference>
<dbReference type="AlphaFoldDB" id="A0A0U3DWA0"/>
<name>A0A0U3DWA0_9CREN</name>
<dbReference type="EMBL" id="CP006867">
    <property type="protein sequence ID" value="ALU11754.1"/>
    <property type="molecule type" value="Genomic_DNA"/>
</dbReference>
<dbReference type="PANTHER" id="PTHR35984:SF1">
    <property type="entry name" value="PERIPLASMIC SERINE PROTEASE"/>
    <property type="match status" value="1"/>
</dbReference>
<organism evidence="1 2">
    <name type="scientific">Ignicoccus islandicus DSM 13165</name>
    <dbReference type="NCBI Taxonomy" id="940295"/>
    <lineage>
        <taxon>Archaea</taxon>
        <taxon>Thermoproteota</taxon>
        <taxon>Thermoprotei</taxon>
        <taxon>Desulfurococcales</taxon>
        <taxon>Desulfurococcaceae</taxon>
        <taxon>Ignicoccus</taxon>
    </lineage>
</organism>
<dbReference type="GeneID" id="30680271"/>
<dbReference type="KEGG" id="iis:EYM_04400"/>
<dbReference type="RefSeq" id="WP_075049826.1">
    <property type="nucleotide sequence ID" value="NZ_CP006867.1"/>
</dbReference>
<dbReference type="STRING" id="940295.EYM_04400"/>
<reference evidence="1 2" key="1">
    <citation type="submission" date="2013-11" db="EMBL/GenBank/DDBJ databases">
        <title>Comparative genomics of Ignicoccus.</title>
        <authorList>
            <person name="Podar M."/>
        </authorList>
    </citation>
    <scope>NUCLEOTIDE SEQUENCE [LARGE SCALE GENOMIC DNA]</scope>
    <source>
        <strain evidence="1 2">DSM 13165</strain>
    </source>
</reference>
<proteinExistence type="predicted"/>